<dbReference type="Proteomes" id="UP000790377">
    <property type="component" value="Unassembled WGS sequence"/>
</dbReference>
<proteinExistence type="predicted"/>
<reference evidence="1" key="1">
    <citation type="journal article" date="2021" name="New Phytol.">
        <title>Evolutionary innovations through gain and loss of genes in the ectomycorrhizal Boletales.</title>
        <authorList>
            <person name="Wu G."/>
            <person name="Miyauchi S."/>
            <person name="Morin E."/>
            <person name="Kuo A."/>
            <person name="Drula E."/>
            <person name="Varga T."/>
            <person name="Kohler A."/>
            <person name="Feng B."/>
            <person name="Cao Y."/>
            <person name="Lipzen A."/>
            <person name="Daum C."/>
            <person name="Hundley H."/>
            <person name="Pangilinan J."/>
            <person name="Johnson J."/>
            <person name="Barry K."/>
            <person name="LaButti K."/>
            <person name="Ng V."/>
            <person name="Ahrendt S."/>
            <person name="Min B."/>
            <person name="Choi I.G."/>
            <person name="Park H."/>
            <person name="Plett J.M."/>
            <person name="Magnuson J."/>
            <person name="Spatafora J.W."/>
            <person name="Nagy L.G."/>
            <person name="Henrissat B."/>
            <person name="Grigoriev I.V."/>
            <person name="Yang Z.L."/>
            <person name="Xu J."/>
            <person name="Martin F.M."/>
        </authorList>
    </citation>
    <scope>NUCLEOTIDE SEQUENCE</scope>
    <source>
        <strain evidence="1">ATCC 28755</strain>
    </source>
</reference>
<sequence length="388" mass="43287">PLWRRGLNDELNCNACGLYCKLHKRPRPKSMRSSHGGANESSRQQVAPRQELVDVMAQCYNCHTTATPLWRKDDEGKTVCNACGLYYKLHGSARPISMKSDVIRKRSRHDARRAGPDASETPSASPGASRRASPTVEPSPTLAPDSTTQPSYEYSEESETRSTPSELLGALGQDTSQNGVYAAQGNYPATFNHFPGPYHPDYLSQNYTPPADALPFSSVDTIETDSASSSTQERTNKRRRMSTDSASEPPSSAVSYSSYNDSYSRHSSAASHSRRSSMDFPFFSSYSIFRGSGNAFWHPPMLPTDRSPQFIHPPMLPTDESPMDYLHPPMLPQEEENLFATYLHPPMMLPADDQNDQNVHQQQQQQPQPQQQPQHGGYNQDGYAMQTY</sequence>
<keyword evidence="2" id="KW-1185">Reference proteome</keyword>
<gene>
    <name evidence="1" type="ORF">BJ138DRAFT_1016262</name>
</gene>
<accession>A0ACB8A0H1</accession>
<organism evidence="1 2">
    <name type="scientific">Hygrophoropsis aurantiaca</name>
    <dbReference type="NCBI Taxonomy" id="72124"/>
    <lineage>
        <taxon>Eukaryota</taxon>
        <taxon>Fungi</taxon>
        <taxon>Dikarya</taxon>
        <taxon>Basidiomycota</taxon>
        <taxon>Agaricomycotina</taxon>
        <taxon>Agaricomycetes</taxon>
        <taxon>Agaricomycetidae</taxon>
        <taxon>Boletales</taxon>
        <taxon>Coniophorineae</taxon>
        <taxon>Hygrophoropsidaceae</taxon>
        <taxon>Hygrophoropsis</taxon>
    </lineage>
</organism>
<feature type="non-terminal residue" evidence="1">
    <location>
        <position position="1"/>
    </location>
</feature>
<name>A0ACB8A0H1_9AGAM</name>
<protein>
    <submittedName>
        <fullName evidence="1">Uncharacterized protein</fullName>
    </submittedName>
</protein>
<dbReference type="EMBL" id="MU268023">
    <property type="protein sequence ID" value="KAH7906407.1"/>
    <property type="molecule type" value="Genomic_DNA"/>
</dbReference>
<evidence type="ECO:0000313" key="2">
    <source>
        <dbReference type="Proteomes" id="UP000790377"/>
    </source>
</evidence>
<evidence type="ECO:0000313" key="1">
    <source>
        <dbReference type="EMBL" id="KAH7906407.1"/>
    </source>
</evidence>
<comment type="caution">
    <text evidence="1">The sequence shown here is derived from an EMBL/GenBank/DDBJ whole genome shotgun (WGS) entry which is preliminary data.</text>
</comment>